<dbReference type="Proteomes" id="UP000678193">
    <property type="component" value="Segment"/>
</dbReference>
<sequence>MIIVETIRLKPCDVVDSFERVCLAHLMVTRVNKIYKPVGYITAVTRIISISSIICEGTELSTEISYEVNVIKPQNLIDSYSISKLLESGIFVQLEYAHILIVGGVLKNKKYLFDCCEFSFYDRISFKSLAFRLKKYKGGYVYAIVAEHICESNNVNRS</sequence>
<proteinExistence type="predicted"/>
<dbReference type="EMBL" id="MN803438">
    <property type="protein sequence ID" value="QHR78528.1"/>
    <property type="molecule type" value="Genomic_DNA"/>
</dbReference>
<dbReference type="RefSeq" id="YP_010087974.1">
    <property type="nucleotide sequence ID" value="NC_055603.1"/>
</dbReference>
<dbReference type="KEGG" id="vg:65103307"/>
<accession>A0A6B9XMZ8</accession>
<keyword evidence="2" id="KW-1185">Reference proteome</keyword>
<organism evidence="1 2">
    <name type="scientific">Lymphocystis disease virus 4</name>
    <dbReference type="NCBI Taxonomy" id="2704413"/>
    <lineage>
        <taxon>Viruses</taxon>
        <taxon>Varidnaviria</taxon>
        <taxon>Bamfordvirae</taxon>
        <taxon>Nucleocytoviricota</taxon>
        <taxon>Megaviricetes</taxon>
        <taxon>Pimascovirales</taxon>
        <taxon>Pimascovirales incertae sedis</taxon>
        <taxon>Iridoviridae</taxon>
        <taxon>Alphairidovirinae</taxon>
        <taxon>Lymphocystivirus</taxon>
        <taxon>Lymphocystivirus micropogonias1</taxon>
    </lineage>
</organism>
<evidence type="ECO:0000313" key="2">
    <source>
        <dbReference type="Proteomes" id="UP000678193"/>
    </source>
</evidence>
<name>A0A6B9XMZ8_9VIRU</name>
<protein>
    <submittedName>
        <fullName evidence="1">Uncharacterized protein</fullName>
    </submittedName>
</protein>
<reference evidence="1" key="1">
    <citation type="journal article" date="2020" name="Arch. Virol.">
        <title>Complete genome sequence and analysis of a novel lymphocystivirus detected in whitemouth croaker (Micropogonias furnieri): lymphocystis disease virus 4.</title>
        <authorList>
            <person name="Doszpoly A."/>
            <person name="Kajan G.L."/>
            <person name="Puentes R."/>
            <person name="Perretta A."/>
        </authorList>
    </citation>
    <scope>NUCLEOTIDE SEQUENCE</scope>
    <source>
        <strain evidence="1">LCDV-WC</strain>
    </source>
</reference>
<evidence type="ECO:0000313" key="1">
    <source>
        <dbReference type="EMBL" id="QHR78528.1"/>
    </source>
</evidence>
<dbReference type="GeneID" id="65103307"/>